<dbReference type="Gene3D" id="1.10.472.10">
    <property type="entry name" value="Cyclin-like"/>
    <property type="match status" value="1"/>
</dbReference>
<keyword evidence="3" id="KW-1185">Reference proteome</keyword>
<dbReference type="PANTHER" id="PTHR15615:SF122">
    <property type="entry name" value="CYCLIN"/>
    <property type="match status" value="1"/>
</dbReference>
<reference evidence="2 3" key="1">
    <citation type="submission" date="2024-01" db="EMBL/GenBank/DDBJ databases">
        <authorList>
            <consortium name="Genoscope - CEA"/>
            <person name="William W."/>
        </authorList>
    </citation>
    <scope>NUCLEOTIDE SEQUENCE [LARGE SCALE GENOMIC DNA]</scope>
    <source>
        <strain evidence="2 3">29B2s-10</strain>
    </source>
</reference>
<dbReference type="Pfam" id="PF08613">
    <property type="entry name" value="Cyclin"/>
    <property type="match status" value="1"/>
</dbReference>
<evidence type="ECO:0000256" key="1">
    <source>
        <dbReference type="SAM" id="MobiDB-lite"/>
    </source>
</evidence>
<gene>
    <name evidence="2" type="ORF">CAAN4_F15566</name>
</gene>
<organism evidence="2 3">
    <name type="scientific">[Candida] anglica</name>
    <dbReference type="NCBI Taxonomy" id="148631"/>
    <lineage>
        <taxon>Eukaryota</taxon>
        <taxon>Fungi</taxon>
        <taxon>Dikarya</taxon>
        <taxon>Ascomycota</taxon>
        <taxon>Saccharomycotina</taxon>
        <taxon>Pichiomycetes</taxon>
        <taxon>Debaryomycetaceae</taxon>
        <taxon>Kurtzmaniella</taxon>
    </lineage>
</organism>
<sequence>MAEELEITLKPTSETFIDDPTSLDEVNVDEIVFDISHSIKDINKLHVYHSICIFKNMLQDIIKLQSNSEMFHRFRKQQLEKYYQININDLSSNSNKLESSSKVTRLSTPPLKSDTPPCSPPLKFARVHKENFNDSIKETTPDSLDDRNEVKSFENGAESEDDDGSQNGDAPYIMMETLREDYDANDIGAEKFYELDNIRQEIAYNESRKIKDQNSHILKGFGLAKKPTLSIEEFLVRLQTYSSSLSVSVYIQAAYMMFKLCILLDIVPLTDLNVYRFILASVRCSTKTLEDIYQKQKVFATVGGVSQKDLFKIEVGFLYLCNFKVVFSENNLQRLLKDNFVDLRQFMKDDFNDN</sequence>
<evidence type="ECO:0000313" key="2">
    <source>
        <dbReference type="EMBL" id="CAK7914251.1"/>
    </source>
</evidence>
<proteinExistence type="predicted"/>
<dbReference type="InterPro" id="IPR013922">
    <property type="entry name" value="Cyclin_PHO80-like"/>
</dbReference>
<evidence type="ECO:0000313" key="3">
    <source>
        <dbReference type="Proteomes" id="UP001497600"/>
    </source>
</evidence>
<protein>
    <recommendedName>
        <fullName evidence="4">Cyclin</fullName>
    </recommendedName>
</protein>
<feature type="region of interest" description="Disordered" evidence="1">
    <location>
        <begin position="94"/>
        <end position="119"/>
    </location>
</feature>
<dbReference type="EMBL" id="OZ004258">
    <property type="protein sequence ID" value="CAK7914251.1"/>
    <property type="molecule type" value="Genomic_DNA"/>
</dbReference>
<name>A0ABP0EG21_9ASCO</name>
<evidence type="ECO:0008006" key="4">
    <source>
        <dbReference type="Google" id="ProtNLM"/>
    </source>
</evidence>
<dbReference type="Proteomes" id="UP001497600">
    <property type="component" value="Chromosome F"/>
</dbReference>
<dbReference type="PANTHER" id="PTHR15615">
    <property type="match status" value="1"/>
</dbReference>
<accession>A0ABP0EG21</accession>